<dbReference type="InterPro" id="IPR018709">
    <property type="entry name" value="CoA_activase_DUF2229"/>
</dbReference>
<feature type="domain" description="DUF2229" evidence="2">
    <location>
        <begin position="2"/>
        <end position="209"/>
    </location>
</feature>
<name>A0A2N3G6R0_9ACTN</name>
<feature type="compositionally biased region" description="Polar residues" evidence="1">
    <location>
        <begin position="336"/>
        <end position="346"/>
    </location>
</feature>
<evidence type="ECO:0000313" key="4">
    <source>
        <dbReference type="Proteomes" id="UP000233654"/>
    </source>
</evidence>
<feature type="region of interest" description="Disordered" evidence="1">
    <location>
        <begin position="312"/>
        <end position="346"/>
    </location>
</feature>
<dbReference type="Pfam" id="PF09989">
    <property type="entry name" value="DUF2229"/>
    <property type="match status" value="1"/>
</dbReference>
<evidence type="ECO:0000313" key="3">
    <source>
        <dbReference type="EMBL" id="PKQ28383.1"/>
    </source>
</evidence>
<gene>
    <name evidence="3" type="ORF">CVT63_03005</name>
</gene>
<comment type="caution">
    <text evidence="3">The sequence shown here is derived from an EMBL/GenBank/DDBJ whole genome shotgun (WGS) entry which is preliminary data.</text>
</comment>
<evidence type="ECO:0000259" key="2">
    <source>
        <dbReference type="Pfam" id="PF09989"/>
    </source>
</evidence>
<organism evidence="3 4">
    <name type="scientific">Candidatus Anoxymicrobium japonicum</name>
    <dbReference type="NCBI Taxonomy" id="2013648"/>
    <lineage>
        <taxon>Bacteria</taxon>
        <taxon>Bacillati</taxon>
        <taxon>Actinomycetota</taxon>
        <taxon>Candidatus Geothermincolia</taxon>
        <taxon>Candidatus Geothermincolales</taxon>
        <taxon>Candidatus Anoxymicrobiaceae</taxon>
        <taxon>Candidatus Anoxymicrobium</taxon>
    </lineage>
</organism>
<evidence type="ECO:0000256" key="1">
    <source>
        <dbReference type="SAM" id="MobiDB-lite"/>
    </source>
</evidence>
<dbReference type="EMBL" id="PHEX01000018">
    <property type="protein sequence ID" value="PKQ28383.1"/>
    <property type="molecule type" value="Genomic_DNA"/>
</dbReference>
<feature type="compositionally biased region" description="Basic and acidic residues" evidence="1">
    <location>
        <begin position="321"/>
        <end position="333"/>
    </location>
</feature>
<dbReference type="Proteomes" id="UP000233654">
    <property type="component" value="Unassembled WGS sequence"/>
</dbReference>
<sequence length="346" mass="37752">MKVGIPRALLYHHYGDCWFEFLESIGVEPVLSGETTGKIITNGAVKADNETCLPVKVFSGHMLSLKDSVDAVLVPRVVSQRQGTCSCPKFLGLPDLARALDCELPMVVAPRMDIADRWSLWAREWYVAARAFGAGRARSAAAVLKLLRALEQAERAEQTEQVGEENGLLEPDMSIGVAGHLYNMHDGRVSLGMLDKLRAMGATPVTVDEVDARVARKQAETLSRRVFWGFESHLAGAALHWSRARAVSGILFVTSFACGPGSMVGALLEDQLSREGSVPLMTITLDEHAAEAGMVTRLEAFVDMLRHASRAAARAGQAPSRESRNPMDERLLSDMRVTQTCEVKSH</sequence>
<dbReference type="PANTHER" id="PTHR32329:SF2">
    <property type="entry name" value="BIFUNCTIONAL PROTEIN [INCLUDES 2-HYDROXYACYL-COA DEHYDRATASE (N-TER) AND ITS ACTIVATOR DOMAIN (C_TERM)"/>
    <property type="match status" value="1"/>
</dbReference>
<dbReference type="InterPro" id="IPR051805">
    <property type="entry name" value="Dehydratase_Activator_Redct"/>
</dbReference>
<dbReference type="PANTHER" id="PTHR32329">
    <property type="entry name" value="BIFUNCTIONAL PROTEIN [INCLUDES 2-HYDROXYACYL-COA DEHYDRATASE (N-TER) AND ITS ACTIVATOR DOMAIN (C_TERM)-RELATED"/>
    <property type="match status" value="1"/>
</dbReference>
<proteinExistence type="predicted"/>
<reference evidence="3 4" key="1">
    <citation type="journal article" date="2017" name="ISME J.">
        <title>Potential for microbial H2 and metal transformations associated with novel bacteria and archaea in deep terrestrial subsurface sediments.</title>
        <authorList>
            <person name="Hernsdorf A.W."/>
            <person name="Amano Y."/>
            <person name="Miyakawa K."/>
            <person name="Ise K."/>
            <person name="Suzuki Y."/>
            <person name="Anantharaman K."/>
            <person name="Probst A."/>
            <person name="Burstein D."/>
            <person name="Thomas B.C."/>
            <person name="Banfield J.F."/>
        </authorList>
    </citation>
    <scope>NUCLEOTIDE SEQUENCE [LARGE SCALE GENOMIC DNA]</scope>
    <source>
        <strain evidence="3">HGW-Actinobacteria-3</strain>
    </source>
</reference>
<protein>
    <recommendedName>
        <fullName evidence="2">DUF2229 domain-containing protein</fullName>
    </recommendedName>
</protein>
<dbReference type="AlphaFoldDB" id="A0A2N3G6R0"/>
<accession>A0A2N3G6R0</accession>
<dbReference type="Gene3D" id="3.40.50.11900">
    <property type="match status" value="1"/>
</dbReference>